<reference evidence="2" key="2">
    <citation type="submission" date="2023-10" db="EMBL/GenBank/DDBJ databases">
        <authorList>
            <person name="Choi B."/>
        </authorList>
    </citation>
    <scope>NUCLEOTIDE SEQUENCE</scope>
    <source>
        <strain evidence="2">UMB0763</strain>
    </source>
</reference>
<feature type="compositionally biased region" description="Low complexity" evidence="1">
    <location>
        <begin position="160"/>
        <end position="174"/>
    </location>
</feature>
<dbReference type="InterPro" id="IPR021522">
    <property type="entry name" value="MctB"/>
</dbReference>
<accession>A0AAF0YU12</accession>
<dbReference type="RefSeq" id="WP_101679455.1">
    <property type="nucleotide sequence ID" value="NZ_CAMIHY010000092.1"/>
</dbReference>
<organism evidence="2 3">
    <name type="scientific">Corynebacterium pyruviciproducens</name>
    <dbReference type="NCBI Taxonomy" id="598660"/>
    <lineage>
        <taxon>Bacteria</taxon>
        <taxon>Bacillati</taxon>
        <taxon>Actinomycetota</taxon>
        <taxon>Actinomycetes</taxon>
        <taxon>Mycobacteriales</taxon>
        <taxon>Corynebacteriaceae</taxon>
        <taxon>Corynebacterium</taxon>
    </lineage>
</organism>
<dbReference type="AlphaFoldDB" id="A0AAF0YU12"/>
<evidence type="ECO:0000313" key="3">
    <source>
        <dbReference type="Proteomes" id="UP000234560"/>
    </source>
</evidence>
<dbReference type="KEGG" id="cpyr:CYJ47_06725"/>
<feature type="region of interest" description="Disordered" evidence="1">
    <location>
        <begin position="160"/>
        <end position="210"/>
    </location>
</feature>
<dbReference type="GO" id="GO:0055070">
    <property type="term" value="P:copper ion homeostasis"/>
    <property type="evidence" value="ECO:0007669"/>
    <property type="project" value="InterPro"/>
</dbReference>
<dbReference type="EMBL" id="CP136958">
    <property type="protein sequence ID" value="WOT03437.1"/>
    <property type="molecule type" value="Genomic_DNA"/>
</dbReference>
<feature type="compositionally biased region" description="Acidic residues" evidence="1">
    <location>
        <begin position="175"/>
        <end position="200"/>
    </location>
</feature>
<gene>
    <name evidence="2" type="ORF">CYJ47_06725</name>
</gene>
<reference evidence="2" key="1">
    <citation type="submission" date="2017-12" db="EMBL/GenBank/DDBJ databases">
        <authorList>
            <person name="Thomas-White K."/>
            <person name="Wolfe A.J."/>
        </authorList>
    </citation>
    <scope>NUCLEOTIDE SEQUENCE</scope>
    <source>
        <strain evidence="2">UMB0763</strain>
    </source>
</reference>
<dbReference type="Pfam" id="PF11382">
    <property type="entry name" value="MctB"/>
    <property type="match status" value="1"/>
</dbReference>
<evidence type="ECO:0000256" key="1">
    <source>
        <dbReference type="SAM" id="MobiDB-lite"/>
    </source>
</evidence>
<name>A0AAF0YU12_9CORY</name>
<evidence type="ECO:0000313" key="2">
    <source>
        <dbReference type="EMBL" id="WOT03437.1"/>
    </source>
</evidence>
<sequence length="342" mass="34782">MTRVSPTAAVTAGIMFGLAGGLVAGTFLMAPSLAANPAGNVGDKLTVAESELEVASAQANSADSYIADIAEDTVRGRLAGKPVILFTTPDVNEEDYGHIEWLSKIAGAPSVTRVKLTDTFLTQDSAEPLKALAASTLPAGVQLSEDNRSVGTHMGELLGASASTAPTTLTSGEQPEGEATAEEPGEGDAGDVESAADTDTETQTAAEPVSQEERTLVFGALKEAGYIDFEGEVPASAATVLVTGGSDGRDDSFRVTQYVDFARALDASGLPTTVAGRLPAAGPDGLIGRLRTNQKDALTVSTVDSIDRFYGRLATVLATVEQVGGGSGAYGSADKTDAVAPA</sequence>
<protein>
    <submittedName>
        <fullName evidence="2">Copper transporter</fullName>
    </submittedName>
</protein>
<dbReference type="Proteomes" id="UP000234560">
    <property type="component" value="Chromosome"/>
</dbReference>
<proteinExistence type="predicted"/>
<dbReference type="GO" id="GO:0016020">
    <property type="term" value="C:membrane"/>
    <property type="evidence" value="ECO:0007669"/>
    <property type="project" value="InterPro"/>
</dbReference>